<dbReference type="AlphaFoldDB" id="A0ABD3WI60"/>
<accession>A0ABD3WI60</accession>
<evidence type="ECO:0000313" key="2">
    <source>
        <dbReference type="EMBL" id="KAL3873654.1"/>
    </source>
</evidence>
<dbReference type="InterPro" id="IPR043502">
    <property type="entry name" value="DNA/RNA_pol_sf"/>
</dbReference>
<organism evidence="2 3">
    <name type="scientific">Sinanodonta woodiana</name>
    <name type="common">Chinese pond mussel</name>
    <name type="synonym">Anodonta woodiana</name>
    <dbReference type="NCBI Taxonomy" id="1069815"/>
    <lineage>
        <taxon>Eukaryota</taxon>
        <taxon>Metazoa</taxon>
        <taxon>Spiralia</taxon>
        <taxon>Lophotrochozoa</taxon>
        <taxon>Mollusca</taxon>
        <taxon>Bivalvia</taxon>
        <taxon>Autobranchia</taxon>
        <taxon>Heteroconchia</taxon>
        <taxon>Palaeoheterodonta</taxon>
        <taxon>Unionida</taxon>
        <taxon>Unionoidea</taxon>
        <taxon>Unionidae</taxon>
        <taxon>Unioninae</taxon>
        <taxon>Sinanodonta</taxon>
    </lineage>
</organism>
<comment type="caution">
    <text evidence="2">The sequence shown here is derived from an EMBL/GenBank/DDBJ whole genome shotgun (WGS) entry which is preliminary data.</text>
</comment>
<evidence type="ECO:0000259" key="1">
    <source>
        <dbReference type="PROSITE" id="PS50878"/>
    </source>
</evidence>
<evidence type="ECO:0000313" key="3">
    <source>
        <dbReference type="Proteomes" id="UP001634394"/>
    </source>
</evidence>
<name>A0ABD3WI60_SINWO</name>
<protein>
    <recommendedName>
        <fullName evidence="1">Reverse transcriptase domain-containing protein</fullName>
    </recommendedName>
</protein>
<gene>
    <name evidence="2" type="ORF">ACJMK2_036748</name>
</gene>
<reference evidence="2 3" key="1">
    <citation type="submission" date="2024-11" db="EMBL/GenBank/DDBJ databases">
        <title>Chromosome-level genome assembly of the freshwater bivalve Anodonta woodiana.</title>
        <authorList>
            <person name="Chen X."/>
        </authorList>
    </citation>
    <scope>NUCLEOTIDE SEQUENCE [LARGE SCALE GENOMIC DNA]</scope>
    <source>
        <strain evidence="2">MN2024</strain>
        <tissue evidence="2">Gills</tissue>
    </source>
</reference>
<sequence>MHRTTEDMIQGIQWTLTSMLDDLDYADDIGLLASKHQDIQQKTQQLVQTANTIGLRVNIEKTKVLRKNIRADNPITINDQLLQELDDFTYLGSKVSTHGDCIGEVITRISKPTIPSQC</sequence>
<dbReference type="PROSITE" id="PS50878">
    <property type="entry name" value="RT_POL"/>
    <property type="match status" value="1"/>
</dbReference>
<dbReference type="InterPro" id="IPR000477">
    <property type="entry name" value="RT_dom"/>
</dbReference>
<dbReference type="PANTHER" id="PTHR47027">
    <property type="entry name" value="REVERSE TRANSCRIPTASE DOMAIN-CONTAINING PROTEIN"/>
    <property type="match status" value="1"/>
</dbReference>
<dbReference type="PANTHER" id="PTHR47027:SF25">
    <property type="entry name" value="REVERSE TRANSCRIPTASE DOMAIN-CONTAINING PROTEIN"/>
    <property type="match status" value="1"/>
</dbReference>
<dbReference type="Proteomes" id="UP001634394">
    <property type="component" value="Unassembled WGS sequence"/>
</dbReference>
<keyword evidence="3" id="KW-1185">Reference proteome</keyword>
<proteinExistence type="predicted"/>
<feature type="domain" description="Reverse transcriptase" evidence="1">
    <location>
        <begin position="1"/>
        <end position="95"/>
    </location>
</feature>
<dbReference type="EMBL" id="JBJQND010000006">
    <property type="protein sequence ID" value="KAL3873654.1"/>
    <property type="molecule type" value="Genomic_DNA"/>
</dbReference>
<dbReference type="SUPFAM" id="SSF56672">
    <property type="entry name" value="DNA/RNA polymerases"/>
    <property type="match status" value="1"/>
</dbReference>